<dbReference type="HOGENOM" id="CLU_2247125_0_0_11"/>
<evidence type="ECO:0000313" key="1">
    <source>
        <dbReference type="EMBL" id="ACV78891.1"/>
    </source>
</evidence>
<dbReference type="InParanoid" id="C8X7D8"/>
<keyword evidence="2" id="KW-1185">Reference proteome</keyword>
<dbReference type="RefSeq" id="WP_015747776.1">
    <property type="nucleotide sequence ID" value="NC_013235.1"/>
</dbReference>
<sequence>MVLIDLGALYGRPPHFRRPNVTVLAELSVQVVGMLDAWVLSSVGWLGAVRYQVKIQHGDYLHQEHLVPARMLLQASGTNIRQGQMRGEIAEEARSYPVVERDPS</sequence>
<gene>
    <name evidence="1" type="ordered locus">Namu_2526</name>
</gene>
<proteinExistence type="predicted"/>
<evidence type="ECO:0000313" key="2">
    <source>
        <dbReference type="Proteomes" id="UP000002218"/>
    </source>
</evidence>
<dbReference type="Proteomes" id="UP000002218">
    <property type="component" value="Chromosome"/>
</dbReference>
<dbReference type="KEGG" id="nml:Namu_2526"/>
<organism evidence="1 2">
    <name type="scientific">Nakamurella multipartita (strain ATCC 700099 / DSM 44233 / CIP 104796 / JCM 9543 / NBRC 105858 / Y-104)</name>
    <name type="common">Microsphaera multipartita</name>
    <dbReference type="NCBI Taxonomy" id="479431"/>
    <lineage>
        <taxon>Bacteria</taxon>
        <taxon>Bacillati</taxon>
        <taxon>Actinomycetota</taxon>
        <taxon>Actinomycetes</taxon>
        <taxon>Nakamurellales</taxon>
        <taxon>Nakamurellaceae</taxon>
        <taxon>Nakamurella</taxon>
    </lineage>
</organism>
<reference evidence="2" key="1">
    <citation type="submission" date="2009-09" db="EMBL/GenBank/DDBJ databases">
        <title>The complete genome of Nakamurella multipartita DSM 44233.</title>
        <authorList>
            <consortium name="US DOE Joint Genome Institute (JGI-PGF)"/>
            <person name="Lucas S."/>
            <person name="Copeland A."/>
            <person name="Lapidus A."/>
            <person name="Glavina del Rio T."/>
            <person name="Dalin E."/>
            <person name="Tice H."/>
            <person name="Bruce D."/>
            <person name="Goodwin L."/>
            <person name="Pitluck S."/>
            <person name="Kyrpides N."/>
            <person name="Mavromatis K."/>
            <person name="Ivanova N."/>
            <person name="Ovchinnikova G."/>
            <person name="Sims D."/>
            <person name="Meincke L."/>
            <person name="Brettin T."/>
            <person name="Detter J.C."/>
            <person name="Han C."/>
            <person name="Larimer F."/>
            <person name="Land M."/>
            <person name="Hauser L."/>
            <person name="Markowitz V."/>
            <person name="Cheng J.-F."/>
            <person name="Hugenholtz P."/>
            <person name="Woyke T."/>
            <person name="Wu D."/>
            <person name="Klenk H.-P."/>
            <person name="Eisen J.A."/>
        </authorList>
    </citation>
    <scope>NUCLEOTIDE SEQUENCE [LARGE SCALE GENOMIC DNA]</scope>
    <source>
        <strain evidence="2">ATCC 700099 / DSM 44233 / CIP 104796 / JCM 9543 / NBRC 105858 / Y-104</strain>
    </source>
</reference>
<name>C8X7D8_NAKMY</name>
<protein>
    <submittedName>
        <fullName evidence="1">Uncharacterized protein</fullName>
    </submittedName>
</protein>
<accession>C8X7D8</accession>
<dbReference type="OrthoDB" id="4377352at2"/>
<dbReference type="EMBL" id="CP001737">
    <property type="protein sequence ID" value="ACV78891.1"/>
    <property type="molecule type" value="Genomic_DNA"/>
</dbReference>
<dbReference type="AlphaFoldDB" id="C8X7D8"/>
<reference evidence="1 2" key="2">
    <citation type="journal article" date="2010" name="Stand. Genomic Sci.">
        <title>Complete genome sequence of Nakamurella multipartita type strain (Y-104).</title>
        <authorList>
            <person name="Tice H."/>
            <person name="Mayilraj S."/>
            <person name="Sims D."/>
            <person name="Lapidus A."/>
            <person name="Nolan M."/>
            <person name="Lucas S."/>
            <person name="Glavina Del Rio T."/>
            <person name="Copeland A."/>
            <person name="Cheng J.F."/>
            <person name="Meincke L."/>
            <person name="Bruce D."/>
            <person name="Goodwin L."/>
            <person name="Pitluck S."/>
            <person name="Ivanova N."/>
            <person name="Mavromatis K."/>
            <person name="Ovchinnikova G."/>
            <person name="Pati A."/>
            <person name="Chen A."/>
            <person name="Palaniappan K."/>
            <person name="Land M."/>
            <person name="Hauser L."/>
            <person name="Chang Y.J."/>
            <person name="Jeffries C.D."/>
            <person name="Detter J.C."/>
            <person name="Brettin T."/>
            <person name="Rohde M."/>
            <person name="Goker M."/>
            <person name="Bristow J."/>
            <person name="Eisen J.A."/>
            <person name="Markowitz V."/>
            <person name="Hugenholtz P."/>
            <person name="Kyrpides N.C."/>
            <person name="Klenk H.P."/>
            <person name="Chen F."/>
        </authorList>
    </citation>
    <scope>NUCLEOTIDE SEQUENCE [LARGE SCALE GENOMIC DNA]</scope>
    <source>
        <strain evidence="2">ATCC 700099 / DSM 44233 / CIP 104796 / JCM 9543 / NBRC 105858 / Y-104</strain>
    </source>
</reference>